<accession>A0A0F9H9M7</accession>
<evidence type="ECO:0000313" key="1">
    <source>
        <dbReference type="EMBL" id="KKL78375.1"/>
    </source>
</evidence>
<dbReference type="AlphaFoldDB" id="A0A0F9H9M7"/>
<gene>
    <name evidence="1" type="ORF">LCGC14_2025490</name>
</gene>
<reference evidence="1" key="1">
    <citation type="journal article" date="2015" name="Nature">
        <title>Complex archaea that bridge the gap between prokaryotes and eukaryotes.</title>
        <authorList>
            <person name="Spang A."/>
            <person name="Saw J.H."/>
            <person name="Jorgensen S.L."/>
            <person name="Zaremba-Niedzwiedzka K."/>
            <person name="Martijn J."/>
            <person name="Lind A.E."/>
            <person name="van Eijk R."/>
            <person name="Schleper C."/>
            <person name="Guy L."/>
            <person name="Ettema T.J."/>
        </authorList>
    </citation>
    <scope>NUCLEOTIDE SEQUENCE</scope>
</reference>
<organism evidence="1">
    <name type="scientific">marine sediment metagenome</name>
    <dbReference type="NCBI Taxonomy" id="412755"/>
    <lineage>
        <taxon>unclassified sequences</taxon>
        <taxon>metagenomes</taxon>
        <taxon>ecological metagenomes</taxon>
    </lineage>
</organism>
<sequence>MEIGFLTKQLLLVRNMAQNYWIQVENKDWHQMLDLITQKDIYIRQVIDCSNKEKQILKAEQALLELTRILYNNLVSGVPHAKSA</sequence>
<dbReference type="EMBL" id="LAZR01023478">
    <property type="protein sequence ID" value="KKL78375.1"/>
    <property type="molecule type" value="Genomic_DNA"/>
</dbReference>
<evidence type="ECO:0008006" key="2">
    <source>
        <dbReference type="Google" id="ProtNLM"/>
    </source>
</evidence>
<comment type="caution">
    <text evidence="1">The sequence shown here is derived from an EMBL/GenBank/DDBJ whole genome shotgun (WGS) entry which is preliminary data.</text>
</comment>
<proteinExistence type="predicted"/>
<protein>
    <recommendedName>
        <fullName evidence="2">Flagellar protein FliT</fullName>
    </recommendedName>
</protein>
<name>A0A0F9H9M7_9ZZZZ</name>